<reference evidence="1 2" key="1">
    <citation type="journal article" date="2021" name="Chemosphere">
        <title>Bioballs carrying a syntrophic Rhodococcus and Mycolicibacterium consortium for simultaneous sorption and biodegradation of fuel oil in contaminated freshwater.</title>
        <authorList>
            <person name="Naloka K."/>
            <person name="Polrit D."/>
            <person name="Muangchinda C."/>
            <person name="Thoetkiattikul H."/>
            <person name="Pinyakong O."/>
        </authorList>
    </citation>
    <scope>NUCLEOTIDE SEQUENCE [LARGE SCALE GENOMIC DNA]</scope>
    <source>
        <strain evidence="1 2">J101</strain>
    </source>
</reference>
<name>A0ACC6MH90_MYCPF</name>
<proteinExistence type="predicted"/>
<dbReference type="Proteomes" id="UP001289645">
    <property type="component" value="Unassembled WGS sequence"/>
</dbReference>
<organism evidence="1 2">
    <name type="scientific">Mycolicibacterium parafortuitum</name>
    <name type="common">Mycobacterium parafortuitum</name>
    <dbReference type="NCBI Taxonomy" id="39692"/>
    <lineage>
        <taxon>Bacteria</taxon>
        <taxon>Bacillati</taxon>
        <taxon>Actinomycetota</taxon>
        <taxon>Actinomycetes</taxon>
        <taxon>Mycobacteriales</taxon>
        <taxon>Mycobacteriaceae</taxon>
        <taxon>Mycolicibacterium</taxon>
    </lineage>
</organism>
<comment type="caution">
    <text evidence="1">The sequence shown here is derived from an EMBL/GenBank/DDBJ whole genome shotgun (WGS) entry which is preliminary data.</text>
</comment>
<gene>
    <name evidence="1" type="ORF">OHX15_13100</name>
</gene>
<dbReference type="EMBL" id="JAOXLN010000012">
    <property type="protein sequence ID" value="MDZ5086321.1"/>
    <property type="molecule type" value="Genomic_DNA"/>
</dbReference>
<sequence length="222" mass="24304">MTAVETRRKPNAEQRRRQLCDAAIALLAEEGGRGLSHQKVDRRAQVPDGTTSFYYRTRSALLRGVADQIVYYDIEFFTGAFADEAGAETLLSILAEQMLLLREEPHLARTRARLELTMLARRDSELASGFQDVFQSYRALAERLVIGLQSGGSPPDPELVGEQAAVLLTYLSGLVFGFANGASEPATRIHIECQLRSVITGVAVEWGNAHAPISDSTGVRAK</sequence>
<evidence type="ECO:0000313" key="2">
    <source>
        <dbReference type="Proteomes" id="UP001289645"/>
    </source>
</evidence>
<evidence type="ECO:0000313" key="1">
    <source>
        <dbReference type="EMBL" id="MDZ5086321.1"/>
    </source>
</evidence>
<keyword evidence="2" id="KW-1185">Reference proteome</keyword>
<protein>
    <submittedName>
        <fullName evidence="1">TetR/AcrR family transcriptional regulator</fullName>
    </submittedName>
</protein>
<accession>A0ACC6MH90</accession>